<comment type="caution">
    <text evidence="4">Lacks conserved residue(s) required for the propagation of feature annotation.</text>
</comment>
<feature type="compositionally biased region" description="Low complexity" evidence="5">
    <location>
        <begin position="252"/>
        <end position="282"/>
    </location>
</feature>
<feature type="domain" description="LysM" evidence="8">
    <location>
        <begin position="25"/>
        <end position="70"/>
    </location>
</feature>
<evidence type="ECO:0000256" key="5">
    <source>
        <dbReference type="SAM" id="MobiDB-lite"/>
    </source>
</evidence>
<dbReference type="Proteomes" id="UP001302676">
    <property type="component" value="Unassembled WGS sequence"/>
</dbReference>
<dbReference type="RefSeq" id="XP_062637857.1">
    <property type="nucleotide sequence ID" value="XM_062780372.1"/>
</dbReference>
<sequence length="316" mass="31911">MATSLLTNILFLLAISHPVTAACTRTVTAAEGDTCATLASQAGITVTEFLKQNPDVKTCSSLVPGTEYCVEGTVDDTTTSTGIPTATATDGGSPAPSDPLEVSKDGNCGDGFTCEGSTYGNCCSVNGYCGSSADYCGEGCQVGFGTCGDDGGEDPPTGSVTITVTETQTETETTTIISTTAPGSIPATATATETETETETQTATVTETETDTIPGTATETSTAIITSIRTSTSVATITSIDTITDIVTSTEVVTSGCETEPPTQTTSSPPEETTTPPATGPSLPLTPDDCANLDVIGSTDTCETMASRNGISVQEL</sequence>
<dbReference type="PANTHER" id="PTHR34997">
    <property type="entry name" value="AM15"/>
    <property type="match status" value="1"/>
</dbReference>
<dbReference type="SMART" id="SM00257">
    <property type="entry name" value="LysM"/>
    <property type="match status" value="1"/>
</dbReference>
<accession>A0AAN6ZPF8</accession>
<feature type="signal peptide" evidence="6">
    <location>
        <begin position="1"/>
        <end position="21"/>
    </location>
</feature>
<evidence type="ECO:0000256" key="6">
    <source>
        <dbReference type="SAM" id="SignalP"/>
    </source>
</evidence>
<dbReference type="SUPFAM" id="SSF54106">
    <property type="entry name" value="LysM domain"/>
    <property type="match status" value="1"/>
</dbReference>
<keyword evidence="10" id="KW-1185">Reference proteome</keyword>
<feature type="chain" id="PRO_5042929264" evidence="6">
    <location>
        <begin position="22"/>
        <end position="316"/>
    </location>
</feature>
<feature type="disulfide bond" evidence="4">
    <location>
        <begin position="122"/>
        <end position="136"/>
    </location>
</feature>
<comment type="similarity">
    <text evidence="3">Belongs to the secreted LysM effector family.</text>
</comment>
<dbReference type="InterPro" id="IPR036779">
    <property type="entry name" value="LysM_dom_sf"/>
</dbReference>
<gene>
    <name evidence="9" type="ORF">C8A04DRAFT_27670</name>
</gene>
<feature type="region of interest" description="Disordered" evidence="5">
    <location>
        <begin position="80"/>
        <end position="102"/>
    </location>
</feature>
<dbReference type="GO" id="GO:0008061">
    <property type="term" value="F:chitin binding"/>
    <property type="evidence" value="ECO:0007669"/>
    <property type="project" value="UniProtKB-UniRule"/>
</dbReference>
<dbReference type="Gene3D" id="3.30.60.10">
    <property type="entry name" value="Endochitinase-like"/>
    <property type="match status" value="1"/>
</dbReference>
<evidence type="ECO:0000256" key="2">
    <source>
        <dbReference type="ARBA" id="ARBA00023026"/>
    </source>
</evidence>
<keyword evidence="1 4" id="KW-0147">Chitin-binding</keyword>
<dbReference type="Gene3D" id="3.10.350.10">
    <property type="entry name" value="LysM domain"/>
    <property type="match status" value="1"/>
</dbReference>
<dbReference type="InterPro" id="IPR052210">
    <property type="entry name" value="LysM1-like"/>
</dbReference>
<feature type="compositionally biased region" description="Low complexity" evidence="5">
    <location>
        <begin position="80"/>
        <end position="90"/>
    </location>
</feature>
<protein>
    <submittedName>
        <fullName evidence="9">Carbohydrate-binding module family 18 protein</fullName>
    </submittedName>
</protein>
<keyword evidence="4" id="KW-1015">Disulfide bond</keyword>
<evidence type="ECO:0000313" key="9">
    <source>
        <dbReference type="EMBL" id="KAK4144486.1"/>
    </source>
</evidence>
<dbReference type="AlphaFoldDB" id="A0AAN6ZPF8"/>
<dbReference type="PANTHER" id="PTHR34997:SF1">
    <property type="entry name" value="PEPTIDOGLYCAN-BINDING LYSIN DOMAIN"/>
    <property type="match status" value="1"/>
</dbReference>
<reference evidence="9" key="1">
    <citation type="journal article" date="2023" name="Mol. Phylogenet. Evol.">
        <title>Genome-scale phylogeny and comparative genomics of the fungal order Sordariales.</title>
        <authorList>
            <person name="Hensen N."/>
            <person name="Bonometti L."/>
            <person name="Westerberg I."/>
            <person name="Brannstrom I.O."/>
            <person name="Guillou S."/>
            <person name="Cros-Aarteil S."/>
            <person name="Calhoun S."/>
            <person name="Haridas S."/>
            <person name="Kuo A."/>
            <person name="Mondo S."/>
            <person name="Pangilinan J."/>
            <person name="Riley R."/>
            <person name="LaButti K."/>
            <person name="Andreopoulos B."/>
            <person name="Lipzen A."/>
            <person name="Chen C."/>
            <person name="Yan M."/>
            <person name="Daum C."/>
            <person name="Ng V."/>
            <person name="Clum A."/>
            <person name="Steindorff A."/>
            <person name="Ohm R.A."/>
            <person name="Martin F."/>
            <person name="Silar P."/>
            <person name="Natvig D.O."/>
            <person name="Lalanne C."/>
            <person name="Gautier V."/>
            <person name="Ament-Velasquez S.L."/>
            <person name="Kruys A."/>
            <person name="Hutchinson M.I."/>
            <person name="Powell A.J."/>
            <person name="Barry K."/>
            <person name="Miller A.N."/>
            <person name="Grigoriev I.V."/>
            <person name="Debuchy R."/>
            <person name="Gladieux P."/>
            <person name="Hiltunen Thoren M."/>
            <person name="Johannesson H."/>
        </authorList>
    </citation>
    <scope>NUCLEOTIDE SEQUENCE</scope>
    <source>
        <strain evidence="9">CBS 141.50</strain>
    </source>
</reference>
<dbReference type="SUPFAM" id="SSF57016">
    <property type="entry name" value="Plant lectins/antimicrobial peptides"/>
    <property type="match status" value="1"/>
</dbReference>
<dbReference type="EMBL" id="MU853576">
    <property type="protein sequence ID" value="KAK4144486.1"/>
    <property type="molecule type" value="Genomic_DNA"/>
</dbReference>
<evidence type="ECO:0000256" key="4">
    <source>
        <dbReference type="PROSITE-ProRule" id="PRU00261"/>
    </source>
</evidence>
<evidence type="ECO:0000259" key="7">
    <source>
        <dbReference type="PROSITE" id="PS50941"/>
    </source>
</evidence>
<dbReference type="PROSITE" id="PS51782">
    <property type="entry name" value="LYSM"/>
    <property type="match status" value="1"/>
</dbReference>
<dbReference type="InterPro" id="IPR018392">
    <property type="entry name" value="LysM"/>
</dbReference>
<dbReference type="CDD" id="cd11618">
    <property type="entry name" value="ChtBD1_1"/>
    <property type="match status" value="1"/>
</dbReference>
<feature type="disulfide bond" evidence="4">
    <location>
        <begin position="108"/>
        <end position="123"/>
    </location>
</feature>
<feature type="region of interest" description="Disordered" evidence="5">
    <location>
        <begin position="192"/>
        <end position="214"/>
    </location>
</feature>
<dbReference type="PROSITE" id="PS50941">
    <property type="entry name" value="CHIT_BIND_I_2"/>
    <property type="match status" value="1"/>
</dbReference>
<dbReference type="Pfam" id="PF01476">
    <property type="entry name" value="LysM"/>
    <property type="match status" value="1"/>
</dbReference>
<dbReference type="GeneID" id="87816985"/>
<evidence type="ECO:0000256" key="3">
    <source>
        <dbReference type="ARBA" id="ARBA00044955"/>
    </source>
</evidence>
<organism evidence="9 10">
    <name type="scientific">Dichotomopilus funicola</name>
    <dbReference type="NCBI Taxonomy" id="1934379"/>
    <lineage>
        <taxon>Eukaryota</taxon>
        <taxon>Fungi</taxon>
        <taxon>Dikarya</taxon>
        <taxon>Ascomycota</taxon>
        <taxon>Pezizomycotina</taxon>
        <taxon>Sordariomycetes</taxon>
        <taxon>Sordariomycetidae</taxon>
        <taxon>Sordariales</taxon>
        <taxon>Chaetomiaceae</taxon>
        <taxon>Dichotomopilus</taxon>
    </lineage>
</organism>
<comment type="caution">
    <text evidence="9">The sequence shown here is derived from an EMBL/GenBank/DDBJ whole genome shotgun (WGS) entry which is preliminary data.</text>
</comment>
<feature type="region of interest" description="Disordered" evidence="5">
    <location>
        <begin position="252"/>
        <end position="287"/>
    </location>
</feature>
<dbReference type="InterPro" id="IPR036861">
    <property type="entry name" value="Endochitinase-like_sf"/>
</dbReference>
<reference evidence="9" key="2">
    <citation type="submission" date="2023-05" db="EMBL/GenBank/DDBJ databases">
        <authorList>
            <consortium name="Lawrence Berkeley National Laboratory"/>
            <person name="Steindorff A."/>
            <person name="Hensen N."/>
            <person name="Bonometti L."/>
            <person name="Westerberg I."/>
            <person name="Brannstrom I.O."/>
            <person name="Guillou S."/>
            <person name="Cros-Aarteil S."/>
            <person name="Calhoun S."/>
            <person name="Haridas S."/>
            <person name="Kuo A."/>
            <person name="Mondo S."/>
            <person name="Pangilinan J."/>
            <person name="Riley R."/>
            <person name="Labutti K."/>
            <person name="Andreopoulos B."/>
            <person name="Lipzen A."/>
            <person name="Chen C."/>
            <person name="Yanf M."/>
            <person name="Daum C."/>
            <person name="Ng V."/>
            <person name="Clum A."/>
            <person name="Ohm R."/>
            <person name="Martin F."/>
            <person name="Silar P."/>
            <person name="Natvig D."/>
            <person name="Lalanne C."/>
            <person name="Gautier V."/>
            <person name="Ament-Velasquez S.L."/>
            <person name="Kruys A."/>
            <person name="Hutchinson M.I."/>
            <person name="Powell A.J."/>
            <person name="Barry K."/>
            <person name="Miller A.N."/>
            <person name="Grigoriev I.V."/>
            <person name="Debuchy R."/>
            <person name="Gladieux P."/>
            <person name="Thoren M.H."/>
            <person name="Johannesson H."/>
        </authorList>
    </citation>
    <scope>NUCLEOTIDE SEQUENCE</scope>
    <source>
        <strain evidence="9">CBS 141.50</strain>
    </source>
</reference>
<dbReference type="CDD" id="cd00118">
    <property type="entry name" value="LysM"/>
    <property type="match status" value="1"/>
</dbReference>
<evidence type="ECO:0000313" key="10">
    <source>
        <dbReference type="Proteomes" id="UP001302676"/>
    </source>
</evidence>
<keyword evidence="2" id="KW-0843">Virulence</keyword>
<evidence type="ECO:0000259" key="8">
    <source>
        <dbReference type="PROSITE" id="PS51782"/>
    </source>
</evidence>
<dbReference type="InterPro" id="IPR001002">
    <property type="entry name" value="Chitin-bd_1"/>
</dbReference>
<keyword evidence="6" id="KW-0732">Signal</keyword>
<feature type="domain" description="Chitin-binding type-1" evidence="7">
    <location>
        <begin position="105"/>
        <end position="149"/>
    </location>
</feature>
<name>A0AAN6ZPF8_9PEZI</name>
<evidence type="ECO:0000256" key="1">
    <source>
        <dbReference type="ARBA" id="ARBA00022669"/>
    </source>
</evidence>
<proteinExistence type="inferred from homology"/>